<gene>
    <name evidence="1" type="ORF">METZ01_LOCUS198837</name>
</gene>
<reference evidence="1" key="1">
    <citation type="submission" date="2018-05" db="EMBL/GenBank/DDBJ databases">
        <authorList>
            <person name="Lanie J.A."/>
            <person name="Ng W.-L."/>
            <person name="Kazmierczak K.M."/>
            <person name="Andrzejewski T.M."/>
            <person name="Davidsen T.M."/>
            <person name="Wayne K.J."/>
            <person name="Tettelin H."/>
            <person name="Glass J.I."/>
            <person name="Rusch D."/>
            <person name="Podicherti R."/>
            <person name="Tsui H.-C.T."/>
            <person name="Winkler M.E."/>
        </authorList>
    </citation>
    <scope>NUCLEOTIDE SEQUENCE</scope>
</reference>
<accession>A0A382E7L8</accession>
<sequence length="43" mass="4857">VSQLFTLCGEDDVSLCYNKSNNPNAGTEKTYFLIFELGNHLNF</sequence>
<dbReference type="AlphaFoldDB" id="A0A382E7L8"/>
<dbReference type="EMBL" id="UINC01042828">
    <property type="protein sequence ID" value="SVB45983.1"/>
    <property type="molecule type" value="Genomic_DNA"/>
</dbReference>
<feature type="non-terminal residue" evidence="1">
    <location>
        <position position="1"/>
    </location>
</feature>
<proteinExistence type="predicted"/>
<evidence type="ECO:0000313" key="1">
    <source>
        <dbReference type="EMBL" id="SVB45983.1"/>
    </source>
</evidence>
<organism evidence="1">
    <name type="scientific">marine metagenome</name>
    <dbReference type="NCBI Taxonomy" id="408172"/>
    <lineage>
        <taxon>unclassified sequences</taxon>
        <taxon>metagenomes</taxon>
        <taxon>ecological metagenomes</taxon>
    </lineage>
</organism>
<protein>
    <submittedName>
        <fullName evidence="1">Uncharacterized protein</fullName>
    </submittedName>
</protein>
<name>A0A382E7L8_9ZZZZ</name>